<dbReference type="InterPro" id="IPR029058">
    <property type="entry name" value="AB_hydrolase_fold"/>
</dbReference>
<dbReference type="Proteomes" id="UP000030764">
    <property type="component" value="Unassembled WGS sequence"/>
</dbReference>
<proteinExistence type="predicted"/>
<dbReference type="Pfam" id="PF00326">
    <property type="entry name" value="Peptidase_S9"/>
    <property type="match status" value="1"/>
</dbReference>
<keyword evidence="1" id="KW-0378">Hydrolase</keyword>
<organism evidence="3 4">
    <name type="scientific">Trichuris suis</name>
    <name type="common">pig whipworm</name>
    <dbReference type="NCBI Taxonomy" id="68888"/>
    <lineage>
        <taxon>Eukaryota</taxon>
        <taxon>Metazoa</taxon>
        <taxon>Ecdysozoa</taxon>
        <taxon>Nematoda</taxon>
        <taxon>Enoplea</taxon>
        <taxon>Dorylaimia</taxon>
        <taxon>Trichinellida</taxon>
        <taxon>Trichuridae</taxon>
        <taxon>Trichuris</taxon>
    </lineage>
</organism>
<gene>
    <name evidence="3" type="ORF">M513_04223</name>
</gene>
<sequence>MRLLAVFYTLLIGIWRTFALIPREEFFGSSEFYLLKVDAQVRHLSYLSVRNNTYRLCIRELPFVKRHFGHFCRRMPIVGISDCWWLNDGQRMLFHHGSNFGSNPTLFTMDVLQRGPLRVRPALAQLPAGSFVTVLGFSHTKLDSVLIGIYGPNSTSYDAYALNLNTMQKTWVFKNDGYYSVLFDHDFRPVLAMNESSDGWTEYYRISSGADDNDTDQTIFERYKSLSVEGTTSTYPLHFSSDNKIIYWQSSEGRDKAAITAEHLDTRFTTVIYEPIMSDATAVSWHPITFEPLIIEENYLKPEVGYVHDSIREDYDFLRSFFEPSLFTVVSFSKDMLRWLVMAYSDVNPGSYYLYTKESGRRSVVFLLHLQGSLLRYQLAERRPLEIESRDGFRQVCYLTMPVAEGNSTGRSSIPTIIWVHGGPHSRVYWIYDPESQFFANRGYAVLDCNFRGSIGYGRSYLKAGFGEWGGKMQDDVTDAALWALRTGIADPKRLAIGGGSYGGYAVLCGLIYTPELYACGIDMFGPTNLLTTFQSMPVSWLPMRNSIAVRLGASVNTSKGDSFLRSRSPYFKARDIRQPLLVLQGLLDYQVLPRESDQLIEALGDSGTPITYLLFPYEGHGLMTPINRIAFYAVAEKFLHDCLNGTLEPMDKELKDAFVIFETFPLKNETTEGTY</sequence>
<accession>A0A085MC43</accession>
<dbReference type="SUPFAM" id="SSF53474">
    <property type="entry name" value="alpha/beta-Hydrolases"/>
    <property type="match status" value="1"/>
</dbReference>
<dbReference type="Gene3D" id="3.40.50.1820">
    <property type="entry name" value="alpha/beta hydrolase"/>
    <property type="match status" value="1"/>
</dbReference>
<name>A0A085MC43_9BILA</name>
<reference evidence="3 4" key="1">
    <citation type="journal article" date="2014" name="Nat. Genet.">
        <title>Genome and transcriptome of the porcine whipworm Trichuris suis.</title>
        <authorList>
            <person name="Jex A.R."/>
            <person name="Nejsum P."/>
            <person name="Schwarz E.M."/>
            <person name="Hu L."/>
            <person name="Young N.D."/>
            <person name="Hall R.S."/>
            <person name="Korhonen P.K."/>
            <person name="Liao S."/>
            <person name="Thamsborg S."/>
            <person name="Xia J."/>
            <person name="Xu P."/>
            <person name="Wang S."/>
            <person name="Scheerlinck J.P."/>
            <person name="Hofmann A."/>
            <person name="Sternberg P.W."/>
            <person name="Wang J."/>
            <person name="Gasser R.B."/>
        </authorList>
    </citation>
    <scope>NUCLEOTIDE SEQUENCE [LARGE SCALE GENOMIC DNA]</scope>
    <source>
        <strain evidence="3">DCEP-RM93M</strain>
    </source>
</reference>
<evidence type="ECO:0000313" key="4">
    <source>
        <dbReference type="Proteomes" id="UP000030764"/>
    </source>
</evidence>
<feature type="domain" description="Peptidase S9 prolyl oligopeptidase catalytic" evidence="2">
    <location>
        <begin position="433"/>
        <end position="646"/>
    </location>
</feature>
<dbReference type="SUPFAM" id="SSF82171">
    <property type="entry name" value="DPP6 N-terminal domain-like"/>
    <property type="match status" value="1"/>
</dbReference>
<evidence type="ECO:0000256" key="1">
    <source>
        <dbReference type="ARBA" id="ARBA00022801"/>
    </source>
</evidence>
<dbReference type="EMBL" id="KL363204">
    <property type="protein sequence ID" value="KFD54789.1"/>
    <property type="molecule type" value="Genomic_DNA"/>
</dbReference>
<keyword evidence="4" id="KW-1185">Reference proteome</keyword>
<dbReference type="PANTHER" id="PTHR42776:SF27">
    <property type="entry name" value="DIPEPTIDYL PEPTIDASE FAMILY MEMBER 6"/>
    <property type="match status" value="1"/>
</dbReference>
<dbReference type="AlphaFoldDB" id="A0A085MC43"/>
<evidence type="ECO:0000313" key="3">
    <source>
        <dbReference type="EMBL" id="KFD54789.1"/>
    </source>
</evidence>
<dbReference type="PANTHER" id="PTHR42776">
    <property type="entry name" value="SERINE PEPTIDASE S9 FAMILY MEMBER"/>
    <property type="match status" value="1"/>
</dbReference>
<dbReference type="InterPro" id="IPR001375">
    <property type="entry name" value="Peptidase_S9_cat"/>
</dbReference>
<evidence type="ECO:0000259" key="2">
    <source>
        <dbReference type="Pfam" id="PF00326"/>
    </source>
</evidence>
<dbReference type="GO" id="GO:0004252">
    <property type="term" value="F:serine-type endopeptidase activity"/>
    <property type="evidence" value="ECO:0007669"/>
    <property type="project" value="TreeGrafter"/>
</dbReference>
<dbReference type="GO" id="GO:0006508">
    <property type="term" value="P:proteolysis"/>
    <property type="evidence" value="ECO:0007669"/>
    <property type="project" value="InterPro"/>
</dbReference>
<protein>
    <recommendedName>
        <fullName evidence="2">Peptidase S9 prolyl oligopeptidase catalytic domain-containing protein</fullName>
    </recommendedName>
</protein>